<protein>
    <recommendedName>
        <fullName evidence="4">RNA chaperone ProQ</fullName>
    </recommendedName>
</protein>
<comment type="function">
    <text evidence="4">RNA chaperone with significant RNA binding, RNA strand exchange and RNA duplexing activities.</text>
</comment>
<keyword evidence="1 4" id="KW-0963">Cytoplasm</keyword>
<feature type="compositionally biased region" description="Basic and acidic residues" evidence="5">
    <location>
        <begin position="129"/>
        <end position="144"/>
    </location>
</feature>
<dbReference type="AlphaFoldDB" id="A0A223MET0"/>
<feature type="domain" description="ProQ/FinO" evidence="6">
    <location>
        <begin position="12"/>
        <end position="127"/>
    </location>
</feature>
<comment type="similarity">
    <text evidence="4">Belongs to the ProQ family.</text>
</comment>
<evidence type="ECO:0000256" key="1">
    <source>
        <dbReference type="ARBA" id="ARBA00022490"/>
    </source>
</evidence>
<reference evidence="7" key="3">
    <citation type="submission" date="2022-12" db="EMBL/GenBank/DDBJ databases">
        <authorList>
            <person name="Kardos G."/>
            <person name="Sarkozi R."/>
            <person name="Laczko L."/>
            <person name="Marton S."/>
            <person name="Makrai L."/>
            <person name="Banyai K."/>
            <person name="Fodor L."/>
        </authorList>
    </citation>
    <scope>NUCLEOTIDE SEQUENCE</scope>
    <source>
        <strain evidence="7">84/14</strain>
    </source>
</reference>
<reference evidence="7" key="2">
    <citation type="journal article" date="2021" name="Vet Sci">
        <title>O-Serogroups and Pathovirotypes of Escherichia coli Isolated from Post-Weaning Piglets Showing Diarrhoea and/or Oedema in South Korea.</title>
        <authorList>
            <person name="Byun J.W."/>
            <person name="Moon B.Y."/>
            <person name="Do K.H."/>
            <person name="Lee K."/>
            <person name="Lee H.Y."/>
            <person name="Kim W.I."/>
            <person name="So B."/>
            <person name="Lee W.K."/>
        </authorList>
    </citation>
    <scope>NUCLEOTIDE SEQUENCE</scope>
    <source>
        <strain evidence="7">84/14</strain>
    </source>
</reference>
<gene>
    <name evidence="4 8" type="primary">proQ</name>
    <name evidence="8" type="ORF">NCTC10976_00127</name>
    <name evidence="7" type="ORF">OYG11_00655</name>
</gene>
<dbReference type="GO" id="GO:0034057">
    <property type="term" value="F:RNA strand-exchange activity"/>
    <property type="evidence" value="ECO:0007669"/>
    <property type="project" value="UniProtKB-UniRule"/>
</dbReference>
<evidence type="ECO:0000313" key="7">
    <source>
        <dbReference type="EMBL" id="MCY6522762.1"/>
    </source>
</evidence>
<dbReference type="SMART" id="SM00945">
    <property type="entry name" value="ProQ"/>
    <property type="match status" value="1"/>
</dbReference>
<dbReference type="GeneID" id="48598266"/>
<dbReference type="GO" id="GO:0033592">
    <property type="term" value="F:RNA strand annealing activity"/>
    <property type="evidence" value="ECO:0007669"/>
    <property type="project" value="UniProtKB-UniRule"/>
</dbReference>
<keyword evidence="3 4" id="KW-0143">Chaperone</keyword>
<sequence>MSEQQVKIQNGNKTNPSVKEVITYLAEKFPLCFSVEGEAKPLKVGLFQDLAEALANDEKVSKTLLRQALRTYTMSWRYLACCKANVQRVGLQGEEAGIVDEAQAEHAAQTLTVAKEAYAARKAEQRKEQRKEFFKKKAQEEKAKKNAANQVKKTPRVAKEASVKATAESLAALTSKFGKGNK</sequence>
<dbReference type="EMBL" id="LR134515">
    <property type="protein sequence ID" value="VEJ16053.1"/>
    <property type="molecule type" value="Genomic_DNA"/>
</dbReference>
<dbReference type="InterPro" id="IPR036442">
    <property type="entry name" value="ProQ/FinO_sf"/>
</dbReference>
<dbReference type="PANTHER" id="PTHR38106">
    <property type="entry name" value="RNA CHAPERONE PROQ"/>
    <property type="match status" value="1"/>
</dbReference>
<dbReference type="EMBL" id="JAPQFC010000001">
    <property type="protein sequence ID" value="MCY6522762.1"/>
    <property type="molecule type" value="Genomic_DNA"/>
</dbReference>
<dbReference type="Proteomes" id="UP001077788">
    <property type="component" value="Unassembled WGS sequence"/>
</dbReference>
<evidence type="ECO:0000313" key="9">
    <source>
        <dbReference type="Proteomes" id="UP000275510"/>
    </source>
</evidence>
<evidence type="ECO:0000313" key="8">
    <source>
        <dbReference type="EMBL" id="VEJ16053.1"/>
    </source>
</evidence>
<dbReference type="GO" id="GO:0005829">
    <property type="term" value="C:cytosol"/>
    <property type="evidence" value="ECO:0007669"/>
    <property type="project" value="TreeGrafter"/>
</dbReference>
<feature type="region of interest" description="Disordered" evidence="5">
    <location>
        <begin position="129"/>
        <end position="164"/>
    </location>
</feature>
<dbReference type="NCBIfam" id="NF003434">
    <property type="entry name" value="PRK04950.1"/>
    <property type="match status" value="1"/>
</dbReference>
<dbReference type="RefSeq" id="WP_005595806.1">
    <property type="nucleotide sequence ID" value="NZ_CBDBSU010000093.1"/>
</dbReference>
<evidence type="ECO:0000256" key="3">
    <source>
        <dbReference type="ARBA" id="ARBA00023186"/>
    </source>
</evidence>
<dbReference type="Gene3D" id="1.10.1710.10">
    <property type="entry name" value="ProQ/FinO domain"/>
    <property type="match status" value="1"/>
</dbReference>
<dbReference type="PANTHER" id="PTHR38106:SF1">
    <property type="entry name" value="RNA CHAPERONE PROQ"/>
    <property type="match status" value="1"/>
</dbReference>
<dbReference type="InterPro" id="IPR023529">
    <property type="entry name" value="ProQ"/>
</dbReference>
<accession>A0A223MET0</accession>
<dbReference type="OrthoDB" id="8421419at2"/>
<evidence type="ECO:0000256" key="5">
    <source>
        <dbReference type="SAM" id="MobiDB-lite"/>
    </source>
</evidence>
<evidence type="ECO:0000256" key="2">
    <source>
        <dbReference type="ARBA" id="ARBA00022884"/>
    </source>
</evidence>
<name>A0A223MET0_ACTPL</name>
<comment type="subcellular location">
    <subcellularLocation>
        <location evidence="4">Cytoplasm</location>
    </subcellularLocation>
</comment>
<dbReference type="SUPFAM" id="SSF48657">
    <property type="entry name" value="FinO-like"/>
    <property type="match status" value="1"/>
</dbReference>
<dbReference type="HAMAP" id="MF_00749">
    <property type="entry name" value="ProQ"/>
    <property type="match status" value="1"/>
</dbReference>
<reference evidence="8 9" key="1">
    <citation type="submission" date="2018-12" db="EMBL/GenBank/DDBJ databases">
        <authorList>
            <consortium name="Pathogen Informatics"/>
        </authorList>
    </citation>
    <scope>NUCLEOTIDE SEQUENCE [LARGE SCALE GENOMIC DNA]</scope>
    <source>
        <strain evidence="8 9">NCTC10976</strain>
    </source>
</reference>
<dbReference type="OMA" id="PAYLNCQ"/>
<evidence type="ECO:0000256" key="4">
    <source>
        <dbReference type="HAMAP-Rule" id="MF_00749"/>
    </source>
</evidence>
<dbReference type="Pfam" id="PF04352">
    <property type="entry name" value="ProQ"/>
    <property type="match status" value="1"/>
</dbReference>
<dbReference type="Proteomes" id="UP000275510">
    <property type="component" value="Chromosome"/>
</dbReference>
<keyword evidence="2 4" id="KW-0694">RNA-binding</keyword>
<evidence type="ECO:0000259" key="6">
    <source>
        <dbReference type="SMART" id="SM00945"/>
    </source>
</evidence>
<proteinExistence type="inferred from homology"/>
<organism evidence="8 9">
    <name type="scientific">Actinobacillus pleuropneumoniae</name>
    <name type="common">Haemophilus pleuropneumoniae</name>
    <dbReference type="NCBI Taxonomy" id="715"/>
    <lineage>
        <taxon>Bacteria</taxon>
        <taxon>Pseudomonadati</taxon>
        <taxon>Pseudomonadota</taxon>
        <taxon>Gammaproteobacteria</taxon>
        <taxon>Pasteurellales</taxon>
        <taxon>Pasteurellaceae</taxon>
        <taxon>Actinobacillus</taxon>
    </lineage>
</organism>
<dbReference type="InterPro" id="IPR016103">
    <property type="entry name" value="ProQ/FinO"/>
</dbReference>
<dbReference type="GO" id="GO:0010608">
    <property type="term" value="P:post-transcriptional regulation of gene expression"/>
    <property type="evidence" value="ECO:0007669"/>
    <property type="project" value="InterPro"/>
</dbReference>